<dbReference type="InterPro" id="IPR036372">
    <property type="entry name" value="BEACH_dom_sf"/>
</dbReference>
<evidence type="ECO:0000256" key="1">
    <source>
        <dbReference type="SAM" id="Coils"/>
    </source>
</evidence>
<feature type="compositionally biased region" description="Basic and acidic residues" evidence="2">
    <location>
        <begin position="446"/>
        <end position="459"/>
    </location>
</feature>
<dbReference type="InterPro" id="IPR023362">
    <property type="entry name" value="PH-BEACH_dom"/>
</dbReference>
<dbReference type="Pfam" id="PF02138">
    <property type="entry name" value="Beach"/>
    <property type="match status" value="1"/>
</dbReference>
<dbReference type="SUPFAM" id="SSF81837">
    <property type="entry name" value="BEACH domain"/>
    <property type="match status" value="1"/>
</dbReference>
<evidence type="ECO:0000259" key="4">
    <source>
        <dbReference type="PROSITE" id="PS51783"/>
    </source>
</evidence>
<accession>A0A0V0QEX6</accession>
<dbReference type="EMBL" id="LDAU01000183">
    <property type="protein sequence ID" value="KRX00699.1"/>
    <property type="molecule type" value="Genomic_DNA"/>
</dbReference>
<dbReference type="InParanoid" id="A0A0V0QEX6"/>
<keyword evidence="6" id="KW-1185">Reference proteome</keyword>
<comment type="caution">
    <text evidence="5">The sequence shown here is derived from an EMBL/GenBank/DDBJ whole genome shotgun (WGS) entry which is preliminary data.</text>
</comment>
<dbReference type="PANTHER" id="PTHR13743:SF112">
    <property type="entry name" value="BEACH DOMAIN-CONTAINING PROTEIN"/>
    <property type="match status" value="1"/>
</dbReference>
<feature type="domain" description="BEACH" evidence="3">
    <location>
        <begin position="585"/>
        <end position="724"/>
    </location>
</feature>
<evidence type="ECO:0000259" key="3">
    <source>
        <dbReference type="PROSITE" id="PS50197"/>
    </source>
</evidence>
<dbReference type="OrthoDB" id="26681at2759"/>
<gene>
    <name evidence="5" type="ORF">PPERSA_00926</name>
</gene>
<dbReference type="SUPFAM" id="SSF50729">
    <property type="entry name" value="PH domain-like"/>
    <property type="match status" value="1"/>
</dbReference>
<proteinExistence type="predicted"/>
<name>A0A0V0QEX6_PSEPJ</name>
<feature type="region of interest" description="Disordered" evidence="2">
    <location>
        <begin position="446"/>
        <end position="465"/>
    </location>
</feature>
<organism evidence="5 6">
    <name type="scientific">Pseudocohnilembus persalinus</name>
    <name type="common">Ciliate</name>
    <dbReference type="NCBI Taxonomy" id="266149"/>
    <lineage>
        <taxon>Eukaryota</taxon>
        <taxon>Sar</taxon>
        <taxon>Alveolata</taxon>
        <taxon>Ciliophora</taxon>
        <taxon>Intramacronucleata</taxon>
        <taxon>Oligohymenophorea</taxon>
        <taxon>Scuticociliatia</taxon>
        <taxon>Philasterida</taxon>
        <taxon>Pseudocohnilembidae</taxon>
        <taxon>Pseudocohnilembus</taxon>
    </lineage>
</organism>
<dbReference type="Pfam" id="PF14844">
    <property type="entry name" value="PH_BEACH"/>
    <property type="match status" value="1"/>
</dbReference>
<keyword evidence="1" id="KW-0175">Coiled coil</keyword>
<dbReference type="Gene3D" id="1.10.1540.10">
    <property type="entry name" value="BEACH domain"/>
    <property type="match status" value="1"/>
</dbReference>
<protein>
    <submittedName>
        <fullName evidence="5">BEACH domain</fullName>
    </submittedName>
</protein>
<dbReference type="InterPro" id="IPR050865">
    <property type="entry name" value="BEACH_Domain"/>
</dbReference>
<reference evidence="5 6" key="1">
    <citation type="journal article" date="2015" name="Sci. Rep.">
        <title>Genome of the facultative scuticociliatosis pathogen Pseudocohnilembus persalinus provides insight into its virulence through horizontal gene transfer.</title>
        <authorList>
            <person name="Xiong J."/>
            <person name="Wang G."/>
            <person name="Cheng J."/>
            <person name="Tian M."/>
            <person name="Pan X."/>
            <person name="Warren A."/>
            <person name="Jiang C."/>
            <person name="Yuan D."/>
            <person name="Miao W."/>
        </authorList>
    </citation>
    <scope>NUCLEOTIDE SEQUENCE [LARGE SCALE GENOMIC DNA]</scope>
    <source>
        <strain evidence="5">36N120E</strain>
    </source>
</reference>
<dbReference type="PROSITE" id="PS51783">
    <property type="entry name" value="PH_BEACH"/>
    <property type="match status" value="1"/>
</dbReference>
<dbReference type="Proteomes" id="UP000054937">
    <property type="component" value="Unassembled WGS sequence"/>
</dbReference>
<dbReference type="InterPro" id="IPR011993">
    <property type="entry name" value="PH-like_dom_sf"/>
</dbReference>
<feature type="coiled-coil region" evidence="1">
    <location>
        <begin position="221"/>
        <end position="255"/>
    </location>
</feature>
<dbReference type="PANTHER" id="PTHR13743">
    <property type="entry name" value="BEIGE/BEACH-RELATED"/>
    <property type="match status" value="1"/>
</dbReference>
<dbReference type="PROSITE" id="PS50197">
    <property type="entry name" value="BEACH"/>
    <property type="match status" value="1"/>
</dbReference>
<evidence type="ECO:0000313" key="5">
    <source>
        <dbReference type="EMBL" id="KRX00699.1"/>
    </source>
</evidence>
<feature type="domain" description="BEACH-type PH" evidence="4">
    <location>
        <begin position="461"/>
        <end position="573"/>
    </location>
</feature>
<dbReference type="AlphaFoldDB" id="A0A0V0QEX6"/>
<dbReference type="SMART" id="SM01026">
    <property type="entry name" value="Beach"/>
    <property type="match status" value="1"/>
</dbReference>
<sequence>MYVTFKQILKVNVKFTNKPTIDVKQEKNQQFQKDALKKKWQALQKELSSEKGIWSVAKKNAVYKFSKISSDMNLRSFIKIVDQDPNLYKSCDEYNRDFLEQVEQQKMPAQEKNFESYSNTSNESNDFLDQQYNKIPSLSENQNNNNKKNDNNFKEVNKLPVIIERQNSEMISPNIKSFNIYQETDQKQFVQIQQNKDKTEGYQNEFYNENQIENVMSSHTFRSNKIKYKNVEEKLEKKKKKLQMVYQRLVEENQNNVIKSRYILKERGFSKEEIDKYFDFENTSLELLLKKKQNRKNIIQNNQVFISQLHKLGDSKYFNFDDVQQDSRKYSGCSLFQSQGMFSEIQDSHISRINIQNNDQKFRNQKSINLRQSRILFQQSQVLINKGYEKQEEDNTYMVHQNEINKAIGQIMEYQTSYNQDIETFNQTKQIMTKVKKQEVQIKKQKSKQQEIKSEDQQNKKQQKNTQTIFPAEYITLSEAFFGTFSFENDHLVYISNGKIRDKNEQINFAFGVQNIKTKKKKKHFFFNQIKSVQARRFNFQEIAIEIFTTSGKTYFFNFNTEETRKQIFSLFTKYSEKYNVELIEDRKLSLENKKITQKWVNGEITNFEYLMHLNSYSGRTFNDTAQYYIFPWILSNYKDSEIDLQKPNNYRDLSLPMGAINEKKYKEAESKMLDRGEGLSGEPQHLYGSHYSTAGHICHYLIRLEPFTQLHIELTNSRIFLSS</sequence>
<evidence type="ECO:0000313" key="6">
    <source>
        <dbReference type="Proteomes" id="UP000054937"/>
    </source>
</evidence>
<dbReference type="InterPro" id="IPR000409">
    <property type="entry name" value="BEACH_dom"/>
</dbReference>
<evidence type="ECO:0000256" key="2">
    <source>
        <dbReference type="SAM" id="MobiDB-lite"/>
    </source>
</evidence>
<dbReference type="Gene3D" id="2.30.29.30">
    <property type="entry name" value="Pleckstrin-homology domain (PH domain)/Phosphotyrosine-binding domain (PTB)"/>
    <property type="match status" value="1"/>
</dbReference>